<evidence type="ECO:0000256" key="5">
    <source>
        <dbReference type="ARBA" id="ARBA00023242"/>
    </source>
</evidence>
<dbReference type="OrthoDB" id="10071681at2759"/>
<evidence type="ECO:0000259" key="7">
    <source>
        <dbReference type="Pfam" id="PF15511"/>
    </source>
</evidence>
<dbReference type="InterPro" id="IPR035425">
    <property type="entry name" value="CENP-T/H4_C"/>
</dbReference>
<dbReference type="GO" id="GO:0000278">
    <property type="term" value="P:mitotic cell cycle"/>
    <property type="evidence" value="ECO:0007669"/>
    <property type="project" value="TreeGrafter"/>
</dbReference>
<feature type="region of interest" description="Disordered" evidence="6">
    <location>
        <begin position="295"/>
        <end position="325"/>
    </location>
</feature>
<evidence type="ECO:0000313" key="8">
    <source>
        <dbReference type="EMBL" id="KJZ75706.1"/>
    </source>
</evidence>
<keyword evidence="4" id="KW-0158">Chromosome</keyword>
<name>A0A0F7ZKW6_9HYPO</name>
<protein>
    <recommendedName>
        <fullName evidence="7">CENP-T/Histone H4 histone fold domain-containing protein</fullName>
    </recommendedName>
</protein>
<dbReference type="Proteomes" id="UP000054481">
    <property type="component" value="Unassembled WGS sequence"/>
</dbReference>
<comment type="similarity">
    <text evidence="3">Belongs to the CENP-T/CNN1 family.</text>
</comment>
<keyword evidence="9" id="KW-1185">Reference proteome</keyword>
<dbReference type="CDD" id="cd22920">
    <property type="entry name" value="HFD_CENP-T"/>
    <property type="match status" value="1"/>
</dbReference>
<keyword evidence="5" id="KW-0539">Nucleus</keyword>
<dbReference type="GO" id="GO:0007059">
    <property type="term" value="P:chromosome segregation"/>
    <property type="evidence" value="ECO:0007669"/>
    <property type="project" value="TreeGrafter"/>
</dbReference>
<dbReference type="AlphaFoldDB" id="A0A0F7ZKW6"/>
<proteinExistence type="inferred from homology"/>
<feature type="region of interest" description="Disordered" evidence="6">
    <location>
        <begin position="1"/>
        <end position="190"/>
    </location>
</feature>
<evidence type="ECO:0000256" key="6">
    <source>
        <dbReference type="SAM" id="MobiDB-lite"/>
    </source>
</evidence>
<dbReference type="GO" id="GO:0046982">
    <property type="term" value="F:protein heterodimerization activity"/>
    <property type="evidence" value="ECO:0007669"/>
    <property type="project" value="InterPro"/>
</dbReference>
<reference evidence="8 9" key="1">
    <citation type="journal article" date="2014" name="Genome Biol. Evol.">
        <title>Comparative genomics and transcriptomics analyses reveal divergent lifestyle features of nematode endoparasitic fungus Hirsutella minnesotensis.</title>
        <authorList>
            <person name="Lai Y."/>
            <person name="Liu K."/>
            <person name="Zhang X."/>
            <person name="Zhang X."/>
            <person name="Li K."/>
            <person name="Wang N."/>
            <person name="Shu C."/>
            <person name="Wu Y."/>
            <person name="Wang C."/>
            <person name="Bushley K.E."/>
            <person name="Xiang M."/>
            <person name="Liu X."/>
        </authorList>
    </citation>
    <scope>NUCLEOTIDE SEQUENCE [LARGE SCALE GENOMIC DNA]</scope>
    <source>
        <strain evidence="8 9">3608</strain>
    </source>
</reference>
<dbReference type="GO" id="GO:0003677">
    <property type="term" value="F:DNA binding"/>
    <property type="evidence" value="ECO:0007669"/>
    <property type="project" value="InterPro"/>
</dbReference>
<feature type="domain" description="CENP-T/Histone H4 histone fold" evidence="7">
    <location>
        <begin position="373"/>
        <end position="479"/>
    </location>
</feature>
<feature type="region of interest" description="Disordered" evidence="6">
    <location>
        <begin position="475"/>
        <end position="496"/>
    </location>
</feature>
<dbReference type="PANTHER" id="PTHR46904:SF1">
    <property type="entry name" value="CENTROMERE PROTEIN T"/>
    <property type="match status" value="1"/>
</dbReference>
<dbReference type="GO" id="GO:0000776">
    <property type="term" value="C:kinetochore"/>
    <property type="evidence" value="ECO:0007669"/>
    <property type="project" value="InterPro"/>
</dbReference>
<evidence type="ECO:0000256" key="3">
    <source>
        <dbReference type="ARBA" id="ARBA00010137"/>
    </source>
</evidence>
<dbReference type="PANTHER" id="PTHR46904">
    <property type="entry name" value="CENTROMERE PROTEIN T"/>
    <property type="match status" value="1"/>
</dbReference>
<accession>A0A0F7ZKW6</accession>
<sequence>MDSTPLNSSSAGHERATSGFGPANATVTPSRRALSAEPLSSRPSLHTPLNRDAPRDLLASIRHRTPASGARRNINNAPTPHAKAARLALHQRRTALFTPGKNRRRSLMEQRETPMDILRNLSRALAPKSKPVVSSSPSEEQPSMGSILEQDEDDDELPIDRPRLSLPLNEDDSDDDLQPPRSSILEDENFTVQSVELPRRAVSEQPKLGLARGSLGDGRLSDFFDQTHNDLTLDPGRQSDFFPGLLEDLQARTAADDFTFDRIEVDPVRRQTLGRDSDFGLELPAGLDDQTTFMLSEPSEGPDAGTPAVEHSNAEAAGDQSRDLQPDISLAQDYPELAEWADDSDDGIMEDATVEPPNLVSDGRKRQKRISKHGVQYPPLPPSFVKKVAQTALQSSGLSNPRISADTLTALTQASEWFFEQLGDDLGAYAQHAKRKTVEESDVVTLMGRQRQVGSEATLFSLAQRHLPRELLQELRMPVPQANKKRRGKRPHGDDE</sequence>
<evidence type="ECO:0000256" key="4">
    <source>
        <dbReference type="ARBA" id="ARBA00022454"/>
    </source>
</evidence>
<gene>
    <name evidence="8" type="ORF">HIM_04863</name>
</gene>
<evidence type="ECO:0000313" key="9">
    <source>
        <dbReference type="Proteomes" id="UP000054481"/>
    </source>
</evidence>
<dbReference type="Gene3D" id="1.10.20.10">
    <property type="entry name" value="Histone, subunit A"/>
    <property type="match status" value="1"/>
</dbReference>
<dbReference type="EMBL" id="KQ030515">
    <property type="protein sequence ID" value="KJZ75706.1"/>
    <property type="molecule type" value="Genomic_DNA"/>
</dbReference>
<feature type="compositionally biased region" description="Polar residues" evidence="6">
    <location>
        <begin position="1"/>
        <end position="11"/>
    </location>
</feature>
<dbReference type="SUPFAM" id="SSF47113">
    <property type="entry name" value="Histone-fold"/>
    <property type="match status" value="1"/>
</dbReference>
<evidence type="ECO:0000256" key="1">
    <source>
        <dbReference type="ARBA" id="ARBA00004123"/>
    </source>
</evidence>
<organism evidence="8 9">
    <name type="scientific">Hirsutella minnesotensis 3608</name>
    <dbReference type="NCBI Taxonomy" id="1043627"/>
    <lineage>
        <taxon>Eukaryota</taxon>
        <taxon>Fungi</taxon>
        <taxon>Dikarya</taxon>
        <taxon>Ascomycota</taxon>
        <taxon>Pezizomycotina</taxon>
        <taxon>Sordariomycetes</taxon>
        <taxon>Hypocreomycetidae</taxon>
        <taxon>Hypocreales</taxon>
        <taxon>Ophiocordycipitaceae</taxon>
        <taxon>Hirsutella</taxon>
    </lineage>
</organism>
<dbReference type="InterPro" id="IPR028255">
    <property type="entry name" value="CENP-T"/>
</dbReference>
<feature type="region of interest" description="Disordered" evidence="6">
    <location>
        <begin position="347"/>
        <end position="369"/>
    </location>
</feature>
<comment type="subcellular location">
    <subcellularLocation>
        <location evidence="2">Chromosome</location>
    </subcellularLocation>
    <subcellularLocation>
        <location evidence="1">Nucleus</location>
    </subcellularLocation>
</comment>
<feature type="compositionally biased region" description="Low complexity" evidence="6">
    <location>
        <begin position="127"/>
        <end position="143"/>
    </location>
</feature>
<dbReference type="GO" id="GO:0051382">
    <property type="term" value="P:kinetochore assembly"/>
    <property type="evidence" value="ECO:0007669"/>
    <property type="project" value="InterPro"/>
</dbReference>
<evidence type="ECO:0000256" key="2">
    <source>
        <dbReference type="ARBA" id="ARBA00004286"/>
    </source>
</evidence>
<dbReference type="Pfam" id="PF15511">
    <property type="entry name" value="CENP-T_C"/>
    <property type="match status" value="1"/>
</dbReference>
<dbReference type="GO" id="GO:0005634">
    <property type="term" value="C:nucleus"/>
    <property type="evidence" value="ECO:0007669"/>
    <property type="project" value="UniProtKB-SubCell"/>
</dbReference>
<dbReference type="InterPro" id="IPR009072">
    <property type="entry name" value="Histone-fold"/>
</dbReference>